<reference evidence="3 4" key="1">
    <citation type="journal article" date="2011" name="Proc. Natl. Acad. Sci. U.S.A.">
        <title>Evolutionary erosion of yeast sex chromosomes by mating-type switching accidents.</title>
        <authorList>
            <person name="Gordon J.L."/>
            <person name="Armisen D."/>
            <person name="Proux-Wera E."/>
            <person name="Oheigeartaigh S.S."/>
            <person name="Byrne K.P."/>
            <person name="Wolfe K.H."/>
        </authorList>
    </citation>
    <scope>NUCLEOTIDE SEQUENCE [LARGE SCALE GENOMIC DNA]</scope>
    <source>
        <strain evidence="4">ATCC MYA-139 / BCRC 22969 / CBS 8797 / CCRC 22969 / KCTC 17520 / NBRC 10181 / NCYC 3082</strain>
    </source>
</reference>
<dbReference type="Pfam" id="PF00069">
    <property type="entry name" value="Pkinase"/>
    <property type="match status" value="1"/>
</dbReference>
<feature type="domain" description="Protein kinase" evidence="2">
    <location>
        <begin position="1"/>
        <end position="327"/>
    </location>
</feature>
<dbReference type="InterPro" id="IPR016024">
    <property type="entry name" value="ARM-type_fold"/>
</dbReference>
<gene>
    <name evidence="3" type="primary">KNAG0F02100</name>
    <name evidence="3" type="ordered locus">KNAG_0F02100</name>
</gene>
<feature type="compositionally biased region" description="Polar residues" evidence="1">
    <location>
        <begin position="736"/>
        <end position="749"/>
    </location>
</feature>
<evidence type="ECO:0000313" key="4">
    <source>
        <dbReference type="Proteomes" id="UP000006310"/>
    </source>
</evidence>
<evidence type="ECO:0000256" key="1">
    <source>
        <dbReference type="SAM" id="MobiDB-lite"/>
    </source>
</evidence>
<dbReference type="PROSITE" id="PS50011">
    <property type="entry name" value="PROTEIN_KINASE_DOM"/>
    <property type="match status" value="1"/>
</dbReference>
<dbReference type="Gene3D" id="3.30.200.20">
    <property type="entry name" value="Phosphorylase Kinase, domain 1"/>
    <property type="match status" value="1"/>
</dbReference>
<feature type="compositionally biased region" description="Polar residues" evidence="1">
    <location>
        <begin position="788"/>
        <end position="798"/>
    </location>
</feature>
<dbReference type="GO" id="GO:0005524">
    <property type="term" value="F:ATP binding"/>
    <property type="evidence" value="ECO:0007669"/>
    <property type="project" value="InterPro"/>
</dbReference>
<dbReference type="CDD" id="cd14011">
    <property type="entry name" value="PK_SCY1_like"/>
    <property type="match status" value="1"/>
</dbReference>
<dbReference type="KEGG" id="kng:KNAG_0F02100"/>
<dbReference type="RefSeq" id="XP_022465123.1">
    <property type="nucleotide sequence ID" value="XM_022608648.1"/>
</dbReference>
<dbReference type="InterPro" id="IPR051177">
    <property type="entry name" value="CIK-Related_Protein"/>
</dbReference>
<dbReference type="PANTHER" id="PTHR12984:SF6">
    <property type="entry name" value="SCY1-LIKE PROTEIN 2"/>
    <property type="match status" value="1"/>
</dbReference>
<dbReference type="Gene3D" id="1.10.510.10">
    <property type="entry name" value="Transferase(Phosphotransferase) domain 1"/>
    <property type="match status" value="1"/>
</dbReference>
<keyword evidence="4" id="KW-1185">Reference proteome</keyword>
<dbReference type="OrthoDB" id="79687at2759"/>
<dbReference type="GO" id="GO:0004672">
    <property type="term" value="F:protein kinase activity"/>
    <property type="evidence" value="ECO:0007669"/>
    <property type="project" value="InterPro"/>
</dbReference>
<dbReference type="HOGENOM" id="CLU_008724_3_0_1"/>
<proteinExistence type="predicted"/>
<dbReference type="AlphaFoldDB" id="J7S035"/>
<dbReference type="InterPro" id="IPR000719">
    <property type="entry name" value="Prot_kinase_dom"/>
</dbReference>
<feature type="region of interest" description="Disordered" evidence="1">
    <location>
        <begin position="644"/>
        <end position="833"/>
    </location>
</feature>
<reference evidence="4" key="2">
    <citation type="submission" date="2012-08" db="EMBL/GenBank/DDBJ databases">
        <title>Genome sequence of Kazachstania naganishii.</title>
        <authorList>
            <person name="Gordon J.L."/>
            <person name="Armisen D."/>
            <person name="Proux-Wera E."/>
            <person name="OhEigeartaigh S.S."/>
            <person name="Byrne K.P."/>
            <person name="Wolfe K.H."/>
        </authorList>
    </citation>
    <scope>NUCLEOTIDE SEQUENCE [LARGE SCALE GENOMIC DNA]</scope>
    <source>
        <strain evidence="4">ATCC MYA-139 / BCRC 22969 / CBS 8797 / CCRC 22969 / KCTC 17520 / NBRC 10181 / NCYC 3082</strain>
    </source>
</reference>
<dbReference type="InterPro" id="IPR011989">
    <property type="entry name" value="ARM-like"/>
</dbReference>
<dbReference type="eggNOG" id="KOG2137">
    <property type="taxonomic scope" value="Eukaryota"/>
</dbReference>
<dbReference type="InterPro" id="IPR011009">
    <property type="entry name" value="Kinase-like_dom_sf"/>
</dbReference>
<dbReference type="OMA" id="MPKMTQP"/>
<protein>
    <recommendedName>
        <fullName evidence="2">Protein kinase domain-containing protein</fullName>
    </recommendedName>
</protein>
<dbReference type="SUPFAM" id="SSF48371">
    <property type="entry name" value="ARM repeat"/>
    <property type="match status" value="1"/>
</dbReference>
<dbReference type="GO" id="GO:0005759">
    <property type="term" value="C:mitochondrial matrix"/>
    <property type="evidence" value="ECO:0007669"/>
    <property type="project" value="EnsemblFungi"/>
</dbReference>
<dbReference type="Proteomes" id="UP000006310">
    <property type="component" value="Chromosome 6"/>
</dbReference>
<evidence type="ECO:0000313" key="3">
    <source>
        <dbReference type="EMBL" id="CCK70877.1"/>
    </source>
</evidence>
<dbReference type="Gene3D" id="1.25.10.10">
    <property type="entry name" value="Leucine-rich Repeat Variant"/>
    <property type="match status" value="1"/>
</dbReference>
<sequence length="833" mass="92901">MVFWTSKSGISSKYSLSSSPTFAAEPWSVYTGRPKSSSSNSASNSKVSVFIFDKKQYEHYLLTYGIIRSKSSSSDKQLLQEGYEILRNQVSNLAKLKHPNILTLVEPLEEHSKNFMFVTEYVTGSLETFFKGEEEDEEDFLQGHIKNDIVIQRGILQMITGLDFIHNIAKSVHLDIQPKSVFINGNSDWKISGLGHLVKLPEGSDTKEYLFSQYDPRTPAFMMLNLDFAAPEIVFENLLTCKNDYFSLGLLINFLYNGQNVALKTENSISQYKSEYTSFERKVNSRSWDSVFLKVPPKLRPCIPKLMNRDLYARYDNITDILESDFFNDPLVKTLNFLDELPAKSNEERLVFLDGLAELLPQFPTALLQRKFLPILADLLELLCQDKTPDARCISKDLNILIKIGRTLSQLTFQERLYPLITNKKNFIILLETSALTLIENLPVLKEKVKNSNFIEHILSPLLKYVFEGCTDENVIVLQEQLLGQISLILESYDFPAIKNFIVPLLSKLFTKTTSLTVKISCVSCFTKMVEQKAIDAYICAEEILPIFKTMKTRDARILFKALQLFERVPQLITDEVVLVESLLPLLWSYSMSSTLNKAQYSQFVNVINTLSTDIQKKHTSRLNEGSLEPGDTPNAFKKIIEGQPTAKKVDPENEASKNVSIPVIQPIKKTTPSGNGNGNGSSILTPQDKRTTSSPMTQRRGAVNSPSASYNSVGRGGANGNTSPNVSARRLQSPPMAQSRTVPQNDGDTFSKFMASSPSAASLAPRGQQTAPSNATSKTKLDVHSPMSPSKQQTGSTLPPGFSISLQPSRKDSTPNSSSNNSISNGALDSLI</sequence>
<feature type="compositionally biased region" description="Low complexity" evidence="1">
    <location>
        <begin position="817"/>
        <end position="826"/>
    </location>
</feature>
<dbReference type="SMART" id="SM00220">
    <property type="entry name" value="S_TKc"/>
    <property type="match status" value="1"/>
</dbReference>
<feature type="compositionally biased region" description="Low complexity" evidence="1">
    <location>
        <begin position="756"/>
        <end position="766"/>
    </location>
</feature>
<name>J7S035_HUIN7</name>
<dbReference type="SUPFAM" id="SSF56112">
    <property type="entry name" value="Protein kinase-like (PK-like)"/>
    <property type="match status" value="1"/>
</dbReference>
<dbReference type="PANTHER" id="PTHR12984">
    <property type="entry name" value="SCY1-RELATED S/T PROTEIN KINASE-LIKE"/>
    <property type="match status" value="1"/>
</dbReference>
<evidence type="ECO:0000259" key="2">
    <source>
        <dbReference type="PROSITE" id="PS50011"/>
    </source>
</evidence>
<accession>J7S035</accession>
<organism evidence="3 4">
    <name type="scientific">Huiozyma naganishii (strain ATCC MYA-139 / BCRC 22969 / CBS 8797 / KCTC 17520 / NBRC 10181 / NCYC 3082 / Yp74L-3)</name>
    <name type="common">Yeast</name>
    <name type="synonym">Kazachstania naganishii</name>
    <dbReference type="NCBI Taxonomy" id="1071383"/>
    <lineage>
        <taxon>Eukaryota</taxon>
        <taxon>Fungi</taxon>
        <taxon>Dikarya</taxon>
        <taxon>Ascomycota</taxon>
        <taxon>Saccharomycotina</taxon>
        <taxon>Saccharomycetes</taxon>
        <taxon>Saccharomycetales</taxon>
        <taxon>Saccharomycetaceae</taxon>
        <taxon>Huiozyma</taxon>
    </lineage>
</organism>
<dbReference type="GeneID" id="34526592"/>
<feature type="compositionally biased region" description="Polar residues" evidence="1">
    <location>
        <begin position="768"/>
        <end position="779"/>
    </location>
</feature>
<dbReference type="EMBL" id="HE978319">
    <property type="protein sequence ID" value="CCK70877.1"/>
    <property type="molecule type" value="Genomic_DNA"/>
</dbReference>